<proteinExistence type="inferred from homology"/>
<dbReference type="GO" id="GO:0030288">
    <property type="term" value="C:outer membrane-bounded periplasmic space"/>
    <property type="evidence" value="ECO:0007669"/>
    <property type="project" value="InterPro"/>
</dbReference>
<gene>
    <name evidence="3" type="ORF">CA260_18590</name>
</gene>
<dbReference type="AlphaFoldDB" id="A0A328NY34"/>
<dbReference type="Proteomes" id="UP000248926">
    <property type="component" value="Unassembled WGS sequence"/>
</dbReference>
<sequence>MQCTTTRTQPSRRGSHVNRAMIPVAHAGFLLALLLAAGCAPTKTTTSASASAVATATAELQTAVLLPAAPKAGSPRYEADRGVFRATRALEGSPRWLLAQQDVDYATPKLMADFSCAMGVPLDAARLPKLAALVDLASKAADASTSPAKKANQRQRPFLIDSGATCQSTLQLSRSFDYPSGHAARGWAVGLVLTELAPDRATDLLLRSRAFGDSRVVCGVHNLSAIEAGAMNGAAVVAVLHASPSFQAGLGDARRELDAYRQSNTAGAGPQCAAEKALIETTPY</sequence>
<organism evidence="3 4">
    <name type="scientific">Dyella jiangningensis</name>
    <dbReference type="NCBI Taxonomy" id="1379159"/>
    <lineage>
        <taxon>Bacteria</taxon>
        <taxon>Pseudomonadati</taxon>
        <taxon>Pseudomonadota</taxon>
        <taxon>Gammaproteobacteria</taxon>
        <taxon>Lysobacterales</taxon>
        <taxon>Rhodanobacteraceae</taxon>
        <taxon>Dyella</taxon>
    </lineage>
</organism>
<dbReference type="SMART" id="SM00014">
    <property type="entry name" value="acidPPc"/>
    <property type="match status" value="1"/>
</dbReference>
<protein>
    <recommendedName>
        <fullName evidence="1">Acid phosphatase</fullName>
        <ecNumber evidence="1">3.1.3.2</ecNumber>
    </recommendedName>
</protein>
<name>A0A328NY34_9GAMM</name>
<keyword evidence="1" id="KW-0378">Hydrolase</keyword>
<comment type="similarity">
    <text evidence="1">Belongs to the class A bacterial acid phosphatase family.</text>
</comment>
<dbReference type="InterPro" id="IPR036938">
    <property type="entry name" value="PAP2/HPO_sf"/>
</dbReference>
<dbReference type="Pfam" id="PF01569">
    <property type="entry name" value="PAP2"/>
    <property type="match status" value="1"/>
</dbReference>
<dbReference type="SUPFAM" id="SSF48317">
    <property type="entry name" value="Acid phosphatase/Vanadium-dependent haloperoxidase"/>
    <property type="match status" value="1"/>
</dbReference>
<comment type="catalytic activity">
    <reaction evidence="1">
        <text>a phosphate monoester + H2O = an alcohol + phosphate</text>
        <dbReference type="Rhea" id="RHEA:15017"/>
        <dbReference type="ChEBI" id="CHEBI:15377"/>
        <dbReference type="ChEBI" id="CHEBI:30879"/>
        <dbReference type="ChEBI" id="CHEBI:43474"/>
        <dbReference type="ChEBI" id="CHEBI:67140"/>
        <dbReference type="EC" id="3.1.3.2"/>
    </reaction>
</comment>
<evidence type="ECO:0000313" key="4">
    <source>
        <dbReference type="Proteomes" id="UP000248926"/>
    </source>
</evidence>
<dbReference type="Gene3D" id="1.20.144.10">
    <property type="entry name" value="Phosphatidic acid phosphatase type 2/haloperoxidase"/>
    <property type="match status" value="1"/>
</dbReference>
<evidence type="ECO:0000256" key="1">
    <source>
        <dbReference type="PIRNR" id="PIRNR000897"/>
    </source>
</evidence>
<dbReference type="OrthoDB" id="9805301at2"/>
<dbReference type="PRINTS" id="PR00483">
    <property type="entry name" value="BACPHPHTASE"/>
</dbReference>
<dbReference type="CDD" id="cd03397">
    <property type="entry name" value="PAP2_acid_phosphatase"/>
    <property type="match status" value="1"/>
</dbReference>
<keyword evidence="4" id="KW-1185">Reference proteome</keyword>
<dbReference type="InterPro" id="IPR001011">
    <property type="entry name" value="Acid_Pase_classA_bac"/>
</dbReference>
<evidence type="ECO:0000313" key="3">
    <source>
        <dbReference type="EMBL" id="RAO74819.1"/>
    </source>
</evidence>
<dbReference type="GO" id="GO:0003993">
    <property type="term" value="F:acid phosphatase activity"/>
    <property type="evidence" value="ECO:0007669"/>
    <property type="project" value="UniProtKB-EC"/>
</dbReference>
<dbReference type="EMBL" id="NFZS01000005">
    <property type="protein sequence ID" value="RAO74819.1"/>
    <property type="molecule type" value="Genomic_DNA"/>
</dbReference>
<dbReference type="InterPro" id="IPR000326">
    <property type="entry name" value="PAP2/HPO"/>
</dbReference>
<comment type="caution">
    <text evidence="3">The sequence shown here is derived from an EMBL/GenBank/DDBJ whole genome shotgun (WGS) entry which is preliminary data.</text>
</comment>
<evidence type="ECO:0000259" key="2">
    <source>
        <dbReference type="SMART" id="SM00014"/>
    </source>
</evidence>
<dbReference type="PIRSF" id="PIRSF000897">
    <property type="entry name" value="Acid_Ptase_ClsA"/>
    <property type="match status" value="1"/>
</dbReference>
<dbReference type="EC" id="3.1.3.2" evidence="1"/>
<reference evidence="3 4" key="1">
    <citation type="journal article" date="2018" name="Genet. Mol. Biol.">
        <title>The genome sequence of Dyella jiangningensis FCAV SCS01 from a lignocellulose-decomposing microbial consortium metagenome reveals potential for biotechnological applications.</title>
        <authorList>
            <person name="Desiderato J.G."/>
            <person name="Alvarenga D.O."/>
            <person name="Constancio M.T.L."/>
            <person name="Alves L.M.C."/>
            <person name="Varani A.M."/>
        </authorList>
    </citation>
    <scope>NUCLEOTIDE SEQUENCE [LARGE SCALE GENOMIC DNA]</scope>
    <source>
        <strain evidence="3 4">FCAV SCS01</strain>
    </source>
</reference>
<feature type="domain" description="Phosphatidic acid phosphatase type 2/haloperoxidase" evidence="2">
    <location>
        <begin position="127"/>
        <end position="241"/>
    </location>
</feature>
<accession>A0A328NY34</accession>